<evidence type="ECO:0000259" key="7">
    <source>
        <dbReference type="Pfam" id="PF02683"/>
    </source>
</evidence>
<sequence length="471" mass="51766">MVRANGHYFSENRIGKTVWKIFIFLIIVFLLLTALPLIVYADNTKPVTVIYLYDERCHRCTEAMPVVRQAIEEAREEGLYLDYQEIRVNSRKGASYIDRYNLIEIPDLIIDNYTVIGPASLEGEYGTVLSDIKDKIVFSYGYSLPVTVHTIAEKKSKSDSNVTVTVYISNQGNTAINASLSGGLTEGSRLVSGQFYWSGPLQPGAEEKVTYVLSGGNTSYVCPSTLYYEDDCGGYVITDNYVPVTIPMHSIAIAFASGIVASFSPCILAVMAYMATLVASGEKRHLLLINIIAFSAGLLFMYSLIGVCFYKISITMPSMYNLAKHAIILSMLAIGSAMILKTLFHYERSFSDAGFRKLVALLKPYDKISMAGFSFVIGAGFGLIKIPCTGGPYLAILGMMADQNSSFQRLYYLLAYNAGIVFPILGLGILLTTGLSTRRLDAIRIKYRAFINIATGITLFILAALLAFNGV</sequence>
<dbReference type="HOGENOM" id="CLU_603586_0_0_2"/>
<keyword evidence="3 6" id="KW-0812">Transmembrane</keyword>
<evidence type="ECO:0000256" key="5">
    <source>
        <dbReference type="ARBA" id="ARBA00023136"/>
    </source>
</evidence>
<name>A0A0E3LMC9_METBA</name>
<dbReference type="AlphaFoldDB" id="A0A0E3LMC9"/>
<dbReference type="GO" id="GO:0017004">
    <property type="term" value="P:cytochrome complex assembly"/>
    <property type="evidence" value="ECO:0007669"/>
    <property type="project" value="InterPro"/>
</dbReference>
<accession>A0A0E3LMC9</accession>
<feature type="transmembrane region" description="Helical" evidence="6">
    <location>
        <begin position="410"/>
        <end position="435"/>
    </location>
</feature>
<evidence type="ECO:0000256" key="3">
    <source>
        <dbReference type="ARBA" id="ARBA00022692"/>
    </source>
</evidence>
<evidence type="ECO:0000256" key="6">
    <source>
        <dbReference type="SAM" id="Phobius"/>
    </source>
</evidence>
<feature type="transmembrane region" description="Helical" evidence="6">
    <location>
        <begin position="251"/>
        <end position="274"/>
    </location>
</feature>
<feature type="transmembrane region" description="Helical" evidence="6">
    <location>
        <begin position="447"/>
        <end position="468"/>
    </location>
</feature>
<evidence type="ECO:0000313" key="9">
    <source>
        <dbReference type="Proteomes" id="UP000033038"/>
    </source>
</evidence>
<dbReference type="GO" id="GO:0016020">
    <property type="term" value="C:membrane"/>
    <property type="evidence" value="ECO:0007669"/>
    <property type="project" value="UniProtKB-SubCell"/>
</dbReference>
<feature type="domain" description="Cytochrome C biogenesis protein transmembrane" evidence="7">
    <location>
        <begin position="251"/>
        <end position="431"/>
    </location>
</feature>
<dbReference type="PANTHER" id="PTHR31272">
    <property type="entry name" value="CYTOCHROME C-TYPE BIOGENESIS PROTEIN HI_1454-RELATED"/>
    <property type="match status" value="1"/>
</dbReference>
<dbReference type="InterPro" id="IPR003834">
    <property type="entry name" value="Cyt_c_assmbl_TM_dom"/>
</dbReference>
<dbReference type="Pfam" id="PF02683">
    <property type="entry name" value="DsbD_TM"/>
    <property type="match status" value="1"/>
</dbReference>
<evidence type="ECO:0000256" key="4">
    <source>
        <dbReference type="ARBA" id="ARBA00022989"/>
    </source>
</evidence>
<evidence type="ECO:0000256" key="1">
    <source>
        <dbReference type="ARBA" id="ARBA00004141"/>
    </source>
</evidence>
<dbReference type="GeneID" id="24825183"/>
<dbReference type="KEGG" id="mbw:MSBRW_3548"/>
<dbReference type="PATRIC" id="fig|1434109.4.peg.4593"/>
<dbReference type="EMBL" id="CP009526">
    <property type="protein sequence ID" value="AKB52801.1"/>
    <property type="molecule type" value="Genomic_DNA"/>
</dbReference>
<dbReference type="Gene3D" id="3.40.30.10">
    <property type="entry name" value="Glutaredoxin"/>
    <property type="match status" value="1"/>
</dbReference>
<dbReference type="PANTHER" id="PTHR31272:SF9">
    <property type="entry name" value="BLL1027 PROTEIN"/>
    <property type="match status" value="1"/>
</dbReference>
<evidence type="ECO:0000256" key="2">
    <source>
        <dbReference type="ARBA" id="ARBA00006143"/>
    </source>
</evidence>
<protein>
    <recommendedName>
        <fullName evidence="7">Cytochrome C biogenesis protein transmembrane domain-containing protein</fullName>
    </recommendedName>
</protein>
<evidence type="ECO:0000313" key="8">
    <source>
        <dbReference type="EMBL" id="AKB52801.1"/>
    </source>
</evidence>
<organism evidence="8 9">
    <name type="scientific">Methanosarcina barkeri str. Wiesmoor</name>
    <dbReference type="NCBI Taxonomy" id="1434109"/>
    <lineage>
        <taxon>Archaea</taxon>
        <taxon>Methanobacteriati</taxon>
        <taxon>Methanobacteriota</taxon>
        <taxon>Stenosarchaea group</taxon>
        <taxon>Methanomicrobia</taxon>
        <taxon>Methanosarcinales</taxon>
        <taxon>Methanosarcinaceae</taxon>
        <taxon>Methanosarcina</taxon>
    </lineage>
</organism>
<dbReference type="Proteomes" id="UP000033038">
    <property type="component" value="Chromosome"/>
</dbReference>
<dbReference type="SUPFAM" id="SSF52833">
    <property type="entry name" value="Thioredoxin-like"/>
    <property type="match status" value="1"/>
</dbReference>
<comment type="similarity">
    <text evidence="2">Belongs to the DsbD family.</text>
</comment>
<feature type="transmembrane region" description="Helical" evidence="6">
    <location>
        <begin position="286"/>
        <end position="305"/>
    </location>
</feature>
<keyword evidence="4 6" id="KW-1133">Transmembrane helix</keyword>
<reference evidence="8 9" key="1">
    <citation type="submission" date="2014-07" db="EMBL/GenBank/DDBJ databases">
        <title>Methanogenic archaea and the global carbon cycle.</title>
        <authorList>
            <person name="Henriksen J.R."/>
            <person name="Luke J."/>
            <person name="Reinhart S."/>
            <person name="Benedict M.N."/>
            <person name="Youngblut N.D."/>
            <person name="Metcalf M.E."/>
            <person name="Whitaker R.J."/>
            <person name="Metcalf W.W."/>
        </authorList>
    </citation>
    <scope>NUCLEOTIDE SEQUENCE [LARGE SCALE GENOMIC DNA]</scope>
    <source>
        <strain evidence="8 9">Wiesmoor</strain>
    </source>
</reference>
<dbReference type="RefSeq" id="WP_011306191.1">
    <property type="nucleotide sequence ID" value="NZ_CP009526.1"/>
</dbReference>
<proteinExistence type="inferred from homology"/>
<feature type="transmembrane region" description="Helical" evidence="6">
    <location>
        <begin position="21"/>
        <end position="41"/>
    </location>
</feature>
<gene>
    <name evidence="8" type="ORF">MSBRW_3548</name>
</gene>
<dbReference type="InterPro" id="IPR051790">
    <property type="entry name" value="Cytochrome_c-biogenesis_DsbD"/>
</dbReference>
<comment type="subcellular location">
    <subcellularLocation>
        <location evidence="1">Membrane</location>
        <topology evidence="1">Multi-pass membrane protein</topology>
    </subcellularLocation>
</comment>
<dbReference type="InterPro" id="IPR036249">
    <property type="entry name" value="Thioredoxin-like_sf"/>
</dbReference>
<feature type="transmembrane region" description="Helical" evidence="6">
    <location>
        <begin position="325"/>
        <end position="344"/>
    </location>
</feature>
<keyword evidence="5 6" id="KW-0472">Membrane</keyword>